<name>A0A1N6V8F3_9SPIO</name>
<evidence type="ECO:0000256" key="1">
    <source>
        <dbReference type="SAM" id="Coils"/>
    </source>
</evidence>
<keyword evidence="4" id="KW-1185">Reference proteome</keyword>
<protein>
    <submittedName>
        <fullName evidence="3">Uncharacterized protein</fullName>
    </submittedName>
</protein>
<evidence type="ECO:0000313" key="4">
    <source>
        <dbReference type="Proteomes" id="UP000186400"/>
    </source>
</evidence>
<proteinExistence type="predicted"/>
<evidence type="ECO:0000256" key="2">
    <source>
        <dbReference type="SAM" id="MobiDB-lite"/>
    </source>
</evidence>
<sequence>MVYTSVMSSSFDTSDNLFVSPEASEQDTEAPRFADLFDEDLPDDFQDDPDADEKSAIQERVQKIETLSEDPKPYFRNANFYQEALTGEGEVAKRLHSTLAQFLKADNPEDRSLYRNRLIPVYWDLARSLALKAYGTMPEPKMLLLRFGVLLPTMLDKDQRLMIAQIIQDNRWGEPIHYVDEWLKGIASGSFTLSATDETKAATGQQVSRLARQVETARGKVEAQLMLIKTRNEEMESIETSLRRLVGDLTEREVRYETQQKGPYTDAQRSIFADISADLRRLSHQGREMGRAYLELERYQDALADLKRQAEQAGEDIDAVDTKASMEEMGTIRQMAKLCVGRQGNHFPLLSRQYFRGGLASVGTRENVHNILADVEHLDQGLFLRTFKQKTTRIVPNIILVPCYGDLGICWEPFERYNRATSRGRLAIPMYSKDLTTAVIAALGDLRWQVAKERAAHYWMEEGLTGWYYQWFSEQRMKGDVKDQFIQDYILWITKESNGTQKMPREVRDIFWRYIPFPQEVKETLKNRGFVYQDLYKKDQNRAMSVGY</sequence>
<dbReference type="RefSeq" id="WP_234969091.1">
    <property type="nucleotide sequence ID" value="NZ_FTMS01000014.1"/>
</dbReference>
<dbReference type="STRING" id="159291.SAMN05920897_11411"/>
<accession>A0A1N6V8F3</accession>
<dbReference type="EMBL" id="FTMS01000014">
    <property type="protein sequence ID" value="SIQ73896.1"/>
    <property type="molecule type" value="Genomic_DNA"/>
</dbReference>
<feature type="coiled-coil region" evidence="1">
    <location>
        <begin position="289"/>
        <end position="323"/>
    </location>
</feature>
<reference evidence="3 4" key="1">
    <citation type="submission" date="2017-01" db="EMBL/GenBank/DDBJ databases">
        <authorList>
            <person name="Mah S.A."/>
            <person name="Swanson W.J."/>
            <person name="Moy G.W."/>
            <person name="Vacquier V.D."/>
        </authorList>
    </citation>
    <scope>NUCLEOTIDE SEQUENCE [LARGE SCALE GENOMIC DNA]</scope>
    <source>
        <strain evidence="3 4">ASpG1</strain>
    </source>
</reference>
<dbReference type="AlphaFoldDB" id="A0A1N6V8F3"/>
<evidence type="ECO:0000313" key="3">
    <source>
        <dbReference type="EMBL" id="SIQ73896.1"/>
    </source>
</evidence>
<gene>
    <name evidence="3" type="ORF">SAMN05920897_11411</name>
</gene>
<organism evidence="3 4">
    <name type="scientific">Alkalispirochaeta americana</name>
    <dbReference type="NCBI Taxonomy" id="159291"/>
    <lineage>
        <taxon>Bacteria</taxon>
        <taxon>Pseudomonadati</taxon>
        <taxon>Spirochaetota</taxon>
        <taxon>Spirochaetia</taxon>
        <taxon>Spirochaetales</taxon>
        <taxon>Spirochaetaceae</taxon>
        <taxon>Alkalispirochaeta</taxon>
    </lineage>
</organism>
<feature type="region of interest" description="Disordered" evidence="2">
    <location>
        <begin position="1"/>
        <end position="32"/>
    </location>
</feature>
<keyword evidence="1" id="KW-0175">Coiled coil</keyword>
<dbReference type="Proteomes" id="UP000186400">
    <property type="component" value="Unassembled WGS sequence"/>
</dbReference>
<feature type="compositionally biased region" description="Polar residues" evidence="2">
    <location>
        <begin position="1"/>
        <end position="17"/>
    </location>
</feature>